<dbReference type="Pfam" id="PF12727">
    <property type="entry name" value="PBP_like"/>
    <property type="match status" value="1"/>
</dbReference>
<dbReference type="EMBL" id="LSFI01000046">
    <property type="protein sequence ID" value="OAG26982.1"/>
    <property type="molecule type" value="Genomic_DNA"/>
</dbReference>
<feature type="domain" description="PBP" evidence="1">
    <location>
        <begin position="91"/>
        <end position="277"/>
    </location>
</feature>
<proteinExistence type="predicted"/>
<sequence length="309" mass="34481">MPRNNPKSYFSTKEVAEFLGVNEKVVYQLITEKGLPATKVTGKWLFPKHLVEAWLEKHVINHPGLGAETRENLLVIIGSNDPLLEKTIALYNRRYPDSPAVFASVGSMGGLRALSKRLCHIATAHLMEEDEREYNFAYLQERVEGPLPAVVNFCFREQGILLPPGNPQGIYSIADLVEKKLKVALRPEGTGTRILLEHELQKIGFSSKDLEGEEYNSHLEVGLAIFTGKAQAGIAIKAVANLLGLDFIPVKQERYDLLIPKEFFFQENVQFFLALLQGDEFKDLASSLAGYNVKLAGRVIFPGSKTLEK</sequence>
<evidence type="ECO:0000313" key="3">
    <source>
        <dbReference type="EMBL" id="OAG26982.1"/>
    </source>
</evidence>
<accession>A0A177E6Y2</accession>
<dbReference type="NCBIfam" id="TIGR01764">
    <property type="entry name" value="excise"/>
    <property type="match status" value="1"/>
</dbReference>
<dbReference type="Gene3D" id="3.40.190.10">
    <property type="entry name" value="Periplasmic binding protein-like II"/>
    <property type="match status" value="1"/>
</dbReference>
<dbReference type="RefSeq" id="WP_068543229.1">
    <property type="nucleotide sequence ID" value="NZ_LSFI01000046.1"/>
</dbReference>
<dbReference type="Proteomes" id="UP000076964">
    <property type="component" value="Unassembled WGS sequence"/>
</dbReference>
<gene>
    <name evidence="3" type="ORF">TH606_09355</name>
</gene>
<reference evidence="3 4" key="1">
    <citation type="submission" date="2016-02" db="EMBL/GenBank/DDBJ databases">
        <title>Draft genome sequence of Thermodesulfatator sp. S606.</title>
        <authorList>
            <person name="Lai Q."/>
            <person name="Cao J."/>
            <person name="Dupont S."/>
            <person name="Shao Z."/>
            <person name="Jebbar M."/>
            <person name="Alain K."/>
        </authorList>
    </citation>
    <scope>NUCLEOTIDE SEQUENCE [LARGE SCALE GENOMIC DNA]</scope>
    <source>
        <strain evidence="3 4">S606</strain>
    </source>
</reference>
<comment type="caution">
    <text evidence="3">The sequence shown here is derived from an EMBL/GenBank/DDBJ whole genome shotgun (WGS) entry which is preliminary data.</text>
</comment>
<dbReference type="Pfam" id="PF12728">
    <property type="entry name" value="HTH_17"/>
    <property type="match status" value="1"/>
</dbReference>
<dbReference type="InterPro" id="IPR024370">
    <property type="entry name" value="PBP_domain"/>
</dbReference>
<dbReference type="AlphaFoldDB" id="A0A177E6Y2"/>
<feature type="domain" description="Helix-turn-helix" evidence="2">
    <location>
        <begin position="9"/>
        <end position="58"/>
    </location>
</feature>
<keyword evidence="4" id="KW-1185">Reference proteome</keyword>
<organism evidence="3 4">
    <name type="scientific">Thermodesulfatator autotrophicus</name>
    <dbReference type="NCBI Taxonomy" id="1795632"/>
    <lineage>
        <taxon>Bacteria</taxon>
        <taxon>Pseudomonadati</taxon>
        <taxon>Thermodesulfobacteriota</taxon>
        <taxon>Thermodesulfobacteria</taxon>
        <taxon>Thermodesulfobacteriales</taxon>
        <taxon>Thermodesulfatatoraceae</taxon>
        <taxon>Thermodesulfatator</taxon>
    </lineage>
</organism>
<dbReference type="InterPro" id="IPR041657">
    <property type="entry name" value="HTH_17"/>
</dbReference>
<evidence type="ECO:0000259" key="1">
    <source>
        <dbReference type="Pfam" id="PF12727"/>
    </source>
</evidence>
<name>A0A177E6Y2_9BACT</name>
<dbReference type="GO" id="GO:0003677">
    <property type="term" value="F:DNA binding"/>
    <property type="evidence" value="ECO:0007669"/>
    <property type="project" value="UniProtKB-KW"/>
</dbReference>
<dbReference type="PANTHER" id="PTHR38431:SF1">
    <property type="entry name" value="BLL2305 PROTEIN"/>
    <property type="match status" value="1"/>
</dbReference>
<dbReference type="OrthoDB" id="9804758at2"/>
<keyword evidence="3" id="KW-0238">DNA-binding</keyword>
<dbReference type="SUPFAM" id="SSF53850">
    <property type="entry name" value="Periplasmic binding protein-like II"/>
    <property type="match status" value="1"/>
</dbReference>
<dbReference type="InterPro" id="IPR010093">
    <property type="entry name" value="SinI_DNA-bd"/>
</dbReference>
<protein>
    <submittedName>
        <fullName evidence="3">DNA-binding protein</fullName>
    </submittedName>
</protein>
<evidence type="ECO:0000259" key="2">
    <source>
        <dbReference type="Pfam" id="PF12728"/>
    </source>
</evidence>
<dbReference type="STRING" id="1795632.TH606_09355"/>
<evidence type="ECO:0000313" key="4">
    <source>
        <dbReference type="Proteomes" id="UP000076964"/>
    </source>
</evidence>
<dbReference type="PANTHER" id="PTHR38431">
    <property type="entry name" value="BLL2305 PROTEIN"/>
    <property type="match status" value="1"/>
</dbReference>